<feature type="compositionally biased region" description="Basic and acidic residues" evidence="5">
    <location>
        <begin position="85"/>
        <end position="95"/>
    </location>
</feature>
<keyword evidence="2 4" id="KW-0689">Ribosomal protein</keyword>
<gene>
    <name evidence="6" type="ORF">UCREL1_11553</name>
</gene>
<keyword evidence="3 4" id="KW-0687">Ribonucleoprotein</keyword>
<organism evidence="6 7">
    <name type="scientific">Eutypa lata (strain UCR-EL1)</name>
    <name type="common">Grapevine dieback disease fungus</name>
    <name type="synonym">Eutypa armeniacae</name>
    <dbReference type="NCBI Taxonomy" id="1287681"/>
    <lineage>
        <taxon>Eukaryota</taxon>
        <taxon>Fungi</taxon>
        <taxon>Dikarya</taxon>
        <taxon>Ascomycota</taxon>
        <taxon>Pezizomycotina</taxon>
        <taxon>Sordariomycetes</taxon>
        <taxon>Xylariomycetidae</taxon>
        <taxon>Xylariales</taxon>
        <taxon>Diatrypaceae</taxon>
        <taxon>Eutypa</taxon>
    </lineage>
</organism>
<dbReference type="Gene3D" id="3.90.470.10">
    <property type="entry name" value="Ribosomal protein L22/L17"/>
    <property type="match status" value="1"/>
</dbReference>
<evidence type="ECO:0000256" key="3">
    <source>
        <dbReference type="ARBA" id="ARBA00023274"/>
    </source>
</evidence>
<dbReference type="HOGENOM" id="CLU_057182_0_0_1"/>
<dbReference type="InterPro" id="IPR036394">
    <property type="entry name" value="Ribosomal_uL22_sf"/>
</dbReference>
<sequence length="349" mass="40034">MSLHLPARRILQTARSTAAGQPSLHLQYLLPRTQRRNAWFNLGKSSSTSKALADEMTKREREQKLLQKLADNTQGPSIFDEEIQDSDRKAKREALRQSPGGGGSGSRSSTQSLAAPAPSRVREHMERALDPDPRWRIRWQKKKVAQMVRERAREKTPREVRRDRIRATEKQVRSGSDLIPTSTKKLVHLSHQIVGKPVDEAITQMRYSKKKMAREVRWQLEEARDLAIAGRGMGLGAAPGADGGSRVLGTPRKIQDKEGRWMEVADPTRLYVDESWVGKGPYRGARIQYHARARMSQMWRPTARINVVLKEEKTRIRQHDERVEKQAKKAPWVHLPNRPVTAQRPYYSW</sequence>
<evidence type="ECO:0000256" key="2">
    <source>
        <dbReference type="ARBA" id="ARBA00022980"/>
    </source>
</evidence>
<proteinExistence type="inferred from homology"/>
<dbReference type="OrthoDB" id="416470at2759"/>
<evidence type="ECO:0000313" key="6">
    <source>
        <dbReference type="EMBL" id="EMR61517.1"/>
    </source>
</evidence>
<dbReference type="InterPro" id="IPR047867">
    <property type="entry name" value="Ribosomal_uL22_bac/org-type"/>
</dbReference>
<evidence type="ECO:0000256" key="5">
    <source>
        <dbReference type="SAM" id="MobiDB-lite"/>
    </source>
</evidence>
<dbReference type="InterPro" id="IPR001063">
    <property type="entry name" value="Ribosomal_uL22"/>
</dbReference>
<dbReference type="eggNOG" id="KOG1711">
    <property type="taxonomic scope" value="Eukaryota"/>
</dbReference>
<dbReference type="GO" id="GO:0015934">
    <property type="term" value="C:large ribosomal subunit"/>
    <property type="evidence" value="ECO:0007669"/>
    <property type="project" value="InterPro"/>
</dbReference>
<keyword evidence="7" id="KW-1185">Reference proteome</keyword>
<protein>
    <submittedName>
        <fullName evidence="6">Putative mitochondrial large ribosomal subunit protein</fullName>
    </submittedName>
</protein>
<dbReference type="GO" id="GO:0003735">
    <property type="term" value="F:structural constituent of ribosome"/>
    <property type="evidence" value="ECO:0007669"/>
    <property type="project" value="InterPro"/>
</dbReference>
<name>M7SBI6_EUTLA</name>
<dbReference type="STRING" id="1287681.M7SBI6"/>
<dbReference type="AlphaFoldDB" id="M7SBI6"/>
<dbReference type="PANTHER" id="PTHR13501:SF10">
    <property type="entry name" value="LARGE RIBOSOMAL SUBUNIT PROTEIN UL22M"/>
    <property type="match status" value="1"/>
</dbReference>
<evidence type="ECO:0000256" key="1">
    <source>
        <dbReference type="ARBA" id="ARBA00009451"/>
    </source>
</evidence>
<dbReference type="Pfam" id="PF00237">
    <property type="entry name" value="Ribosomal_L22"/>
    <property type="match status" value="2"/>
</dbReference>
<dbReference type="GO" id="GO:0006412">
    <property type="term" value="P:translation"/>
    <property type="evidence" value="ECO:0007669"/>
    <property type="project" value="InterPro"/>
</dbReference>
<dbReference type="Proteomes" id="UP000012174">
    <property type="component" value="Unassembled WGS sequence"/>
</dbReference>
<accession>M7SBI6</accession>
<evidence type="ECO:0000313" key="7">
    <source>
        <dbReference type="Proteomes" id="UP000012174"/>
    </source>
</evidence>
<evidence type="ECO:0000256" key="4">
    <source>
        <dbReference type="RuleBase" id="RU004005"/>
    </source>
</evidence>
<reference evidence="7" key="1">
    <citation type="journal article" date="2013" name="Genome Announc.">
        <title>Draft genome sequence of the grapevine dieback fungus Eutypa lata UCR-EL1.</title>
        <authorList>
            <person name="Blanco-Ulate B."/>
            <person name="Rolshausen P.E."/>
            <person name="Cantu D."/>
        </authorList>
    </citation>
    <scope>NUCLEOTIDE SEQUENCE [LARGE SCALE GENOMIC DNA]</scope>
    <source>
        <strain evidence="7">UCR-EL1</strain>
    </source>
</reference>
<dbReference type="SUPFAM" id="SSF54843">
    <property type="entry name" value="Ribosomal protein L22"/>
    <property type="match status" value="1"/>
</dbReference>
<comment type="similarity">
    <text evidence="1 4">Belongs to the universal ribosomal protein uL22 family.</text>
</comment>
<dbReference type="EMBL" id="KB707593">
    <property type="protein sequence ID" value="EMR61517.1"/>
    <property type="molecule type" value="Genomic_DNA"/>
</dbReference>
<dbReference type="OMA" id="QRQYYSW"/>
<dbReference type="PANTHER" id="PTHR13501">
    <property type="entry name" value="CHLOROPLAST 50S RIBOSOMAL PROTEIN L22-RELATED"/>
    <property type="match status" value="1"/>
</dbReference>
<feature type="region of interest" description="Disordered" evidence="5">
    <location>
        <begin position="67"/>
        <end position="128"/>
    </location>
</feature>
<dbReference type="KEGG" id="ela:UCREL1_11553"/>